<dbReference type="Proteomes" id="UP000196878">
    <property type="component" value="Unassembled WGS sequence"/>
</dbReference>
<keyword evidence="5" id="KW-0573">Peptidoglycan synthesis</keyword>
<dbReference type="GO" id="GO:0071555">
    <property type="term" value="P:cell wall organization"/>
    <property type="evidence" value="ECO:0007669"/>
    <property type="project" value="UniProtKB-UniRule"/>
</dbReference>
<proteinExistence type="predicted"/>
<feature type="domain" description="L,D-TPase catalytic" evidence="6">
    <location>
        <begin position="12"/>
        <end position="185"/>
    </location>
</feature>
<protein>
    <submittedName>
        <fullName evidence="7">Succinylglutamate desuccinylase</fullName>
    </submittedName>
</protein>
<keyword evidence="4" id="KW-0862">Zinc</keyword>
<feature type="active site" description="Nucleophile" evidence="5">
    <location>
        <position position="161"/>
    </location>
</feature>
<dbReference type="GO" id="GO:0009252">
    <property type="term" value="P:peptidoglycan biosynthetic process"/>
    <property type="evidence" value="ECO:0007669"/>
    <property type="project" value="UniProtKB-KW"/>
</dbReference>
<comment type="pathway">
    <text evidence="5">Cell wall biogenesis; peptidoglycan biosynthesis.</text>
</comment>
<dbReference type="RefSeq" id="WP_088214077.1">
    <property type="nucleotide sequence ID" value="NZ_NIPW01000005.1"/>
</dbReference>
<accession>A0A212AFK0</accession>
<reference evidence="7 8" key="1">
    <citation type="submission" date="2016-12" db="EMBL/GenBank/DDBJ databases">
        <title>Comparison of Traditional DNA-DNA Hybridization with In Silico Genomic Analysis.</title>
        <authorList>
            <person name="Nicholson A.C."/>
            <person name="Humrighouse B.W."/>
            <person name="Graziano J."/>
            <person name="Lasker B."/>
            <person name="Whitney A.M."/>
            <person name="Mcquiston J.R."/>
        </authorList>
    </citation>
    <scope>NUCLEOTIDE SEQUENCE [LARGE SCALE GENOMIC DNA]</scope>
    <source>
        <strain evidence="7 8">H2240</strain>
    </source>
</reference>
<evidence type="ECO:0000259" key="6">
    <source>
        <dbReference type="PROSITE" id="PS52029"/>
    </source>
</evidence>
<dbReference type="PROSITE" id="PS52029">
    <property type="entry name" value="LD_TPASE"/>
    <property type="match status" value="1"/>
</dbReference>
<keyword evidence="2" id="KW-0479">Metal-binding</keyword>
<keyword evidence="8" id="KW-1185">Reference proteome</keyword>
<dbReference type="GO" id="GO:0008360">
    <property type="term" value="P:regulation of cell shape"/>
    <property type="evidence" value="ECO:0007669"/>
    <property type="project" value="UniProtKB-UniRule"/>
</dbReference>
<evidence type="ECO:0000256" key="3">
    <source>
        <dbReference type="ARBA" id="ARBA00022801"/>
    </source>
</evidence>
<dbReference type="InterPro" id="IPR055438">
    <property type="entry name" value="AstE_AspA_cat"/>
</dbReference>
<name>A0A212AFK0_9RHOB</name>
<dbReference type="InterPro" id="IPR005490">
    <property type="entry name" value="LD_TPept_cat_dom"/>
</dbReference>
<dbReference type="SUPFAM" id="SSF53187">
    <property type="entry name" value="Zn-dependent exopeptidases"/>
    <property type="match status" value="1"/>
</dbReference>
<keyword evidence="5" id="KW-0133">Cell shape</keyword>
<dbReference type="GO" id="GO:0016740">
    <property type="term" value="F:transferase activity"/>
    <property type="evidence" value="ECO:0007669"/>
    <property type="project" value="InterPro"/>
</dbReference>
<dbReference type="Gene3D" id="3.40.630.10">
    <property type="entry name" value="Zn peptidases"/>
    <property type="match status" value="1"/>
</dbReference>
<evidence type="ECO:0000256" key="4">
    <source>
        <dbReference type="ARBA" id="ARBA00022833"/>
    </source>
</evidence>
<feature type="active site" description="Proton donor/acceptor" evidence="5">
    <location>
        <position position="149"/>
    </location>
</feature>
<dbReference type="GO" id="GO:0016788">
    <property type="term" value="F:hydrolase activity, acting on ester bonds"/>
    <property type="evidence" value="ECO:0007669"/>
    <property type="project" value="InterPro"/>
</dbReference>
<evidence type="ECO:0000256" key="1">
    <source>
        <dbReference type="ARBA" id="ARBA00001947"/>
    </source>
</evidence>
<comment type="cofactor">
    <cofactor evidence="1">
        <name>Zn(2+)</name>
        <dbReference type="ChEBI" id="CHEBI:29105"/>
    </cofactor>
</comment>
<keyword evidence="5" id="KW-0961">Cell wall biogenesis/degradation</keyword>
<dbReference type="Pfam" id="PF03734">
    <property type="entry name" value="YkuD"/>
    <property type="match status" value="1"/>
</dbReference>
<dbReference type="OrthoDB" id="9804204at2"/>
<evidence type="ECO:0000256" key="5">
    <source>
        <dbReference type="PROSITE-ProRule" id="PRU01373"/>
    </source>
</evidence>
<gene>
    <name evidence="7" type="ORF">CDV49_02905</name>
</gene>
<comment type="caution">
    <text evidence="7">The sequence shown here is derived from an EMBL/GenBank/DDBJ whole genome shotgun (WGS) entry which is preliminary data.</text>
</comment>
<evidence type="ECO:0000256" key="2">
    <source>
        <dbReference type="ARBA" id="ARBA00022723"/>
    </source>
</evidence>
<dbReference type="EMBL" id="NIPW01000005">
    <property type="protein sequence ID" value="OWJ80244.1"/>
    <property type="molecule type" value="Genomic_DNA"/>
</dbReference>
<dbReference type="GO" id="GO:0046872">
    <property type="term" value="F:metal ion binding"/>
    <property type="evidence" value="ECO:0007669"/>
    <property type="project" value="UniProtKB-KW"/>
</dbReference>
<dbReference type="AlphaFoldDB" id="A0A212AFK0"/>
<dbReference type="PANTHER" id="PTHR38589:SF1">
    <property type="entry name" value="BLR0621 PROTEIN"/>
    <property type="match status" value="1"/>
</dbReference>
<dbReference type="Pfam" id="PF24827">
    <property type="entry name" value="AstE_AspA_cat"/>
    <property type="match status" value="1"/>
</dbReference>
<evidence type="ECO:0000313" key="7">
    <source>
        <dbReference type="EMBL" id="OWJ80244.1"/>
    </source>
</evidence>
<dbReference type="CDD" id="cd16913">
    <property type="entry name" value="YkuD_like"/>
    <property type="match status" value="1"/>
</dbReference>
<organism evidence="7 8">
    <name type="scientific">Haematobacter genomosp. 1</name>
    <dbReference type="NCBI Taxonomy" id="366618"/>
    <lineage>
        <taxon>Bacteria</taxon>
        <taxon>Pseudomonadati</taxon>
        <taxon>Pseudomonadota</taxon>
        <taxon>Alphaproteobacteria</taxon>
        <taxon>Rhodobacterales</taxon>
        <taxon>Paracoccaceae</taxon>
        <taxon>Haematobacter</taxon>
    </lineage>
</organism>
<evidence type="ECO:0000313" key="8">
    <source>
        <dbReference type="Proteomes" id="UP000196878"/>
    </source>
</evidence>
<dbReference type="PANTHER" id="PTHR38589">
    <property type="entry name" value="BLR0621 PROTEIN"/>
    <property type="match status" value="1"/>
</dbReference>
<keyword evidence="3" id="KW-0378">Hydrolase</keyword>
<sequence>MSQHHHGTLMQNVVIVRVGHDPARPHMGTLSIGEWTVPCATGRGGLRWPTEKREGDGATPIGRFPLRYGMYDPEVFGPDMRGLAFSFIEKPDTYYWEEDPASPFYNRLVFETDIARPKRRGQRLFDLIVPIGFNDAEVRAGGGSAIFFHAAREDFSATAGCVVIAHDQLAEFARRLLPGMHIDIAPVDAAPPHDSDDARALETVTFHGLERGPRVIVTGAVHGNEPSGPMAIRRLIEEFRSGRRRLLRGRLTFLPVTNPLAFARNTRSGDRNLNRLLAESAIPQDNEDRVANALCPLLRDNDVLIDLHSFGSEGEPFACFGPSNNDGPLEPFRHAAEEEALAAALGLPLLVHGWLPAHQKAIAMKEREGVIGLSPLTGVGTTEYMRAVGGYGVTVECGQHLQADGPAIAYDVTVNGLVHLGLIAGPAVTRPRPRVIEIADAILAESPADRLSRRFAAGEVIREGDVLGTRADGRAIVAPYGGAVIFASVTAPANSELCFLCRDSNRIS</sequence>